<dbReference type="EMBL" id="FOIB01000008">
    <property type="protein sequence ID" value="SEU29429.1"/>
    <property type="molecule type" value="Genomic_DNA"/>
</dbReference>
<organism evidence="2 5">
    <name type="scientific">Myxococcus fulvus</name>
    <dbReference type="NCBI Taxonomy" id="33"/>
    <lineage>
        <taxon>Bacteria</taxon>
        <taxon>Pseudomonadati</taxon>
        <taxon>Myxococcota</taxon>
        <taxon>Myxococcia</taxon>
        <taxon>Myxococcales</taxon>
        <taxon>Cystobacterineae</taxon>
        <taxon>Myxococcaceae</taxon>
        <taxon>Myxococcus</taxon>
    </lineage>
</organism>
<reference evidence="2 5" key="2">
    <citation type="submission" date="2019-07" db="EMBL/GenBank/DDBJ databases">
        <title>Whole genome shotgun sequence of Myxococcus fulvus NBRC 100333.</title>
        <authorList>
            <person name="Hosoyama A."/>
            <person name="Uohara A."/>
            <person name="Ohji S."/>
            <person name="Ichikawa N."/>
        </authorList>
    </citation>
    <scope>NUCLEOTIDE SEQUENCE [LARGE SCALE GENOMIC DNA]</scope>
    <source>
        <strain evidence="2 5">NBRC 100333</strain>
    </source>
</reference>
<evidence type="ECO:0008006" key="6">
    <source>
        <dbReference type="Google" id="ProtNLM"/>
    </source>
</evidence>
<gene>
    <name evidence="2" type="ORF">MFU01_38150</name>
    <name evidence="3" type="ORF">SAMN05443572_108181</name>
</gene>
<feature type="chain" id="PRO_5023036567" description="Lipoprotein" evidence="1">
    <location>
        <begin position="21"/>
        <end position="223"/>
    </location>
</feature>
<comment type="caution">
    <text evidence="2">The sequence shown here is derived from an EMBL/GenBank/DDBJ whole genome shotgun (WGS) entry which is preliminary data.</text>
</comment>
<keyword evidence="1" id="KW-0732">Signal</keyword>
<accession>A0A511T618</accession>
<evidence type="ECO:0000313" key="3">
    <source>
        <dbReference type="EMBL" id="SEU29429.1"/>
    </source>
</evidence>
<evidence type="ECO:0000313" key="4">
    <source>
        <dbReference type="Proteomes" id="UP000183760"/>
    </source>
</evidence>
<protein>
    <recommendedName>
        <fullName evidence="6">Lipoprotein</fullName>
    </recommendedName>
</protein>
<keyword evidence="4" id="KW-1185">Reference proteome</keyword>
<evidence type="ECO:0000313" key="2">
    <source>
        <dbReference type="EMBL" id="GEN08778.1"/>
    </source>
</evidence>
<evidence type="ECO:0000256" key="1">
    <source>
        <dbReference type="SAM" id="SignalP"/>
    </source>
</evidence>
<evidence type="ECO:0000313" key="5">
    <source>
        <dbReference type="Proteomes" id="UP000321514"/>
    </source>
</evidence>
<proteinExistence type="predicted"/>
<sequence>MKRSLPLLACTLLAGSSVVAKERSTFKYTAPPDGERPVIVDAVIAPQGSDFAMRLRFDKEPWGEECKNRCANATLLIDADSSKQTGLKLAAGAPGNGADLAVIIQGVREYATESGKGAKNWLRVKVRLLNNEPSSVDDGELLAELSHKHDTDRIQSDGKTVYLLIDSTHPSIPAGRKARVVYQPPGGKPIQANVTGLIGGSGSKGNVKIFKDGNWGKAPKADP</sequence>
<dbReference type="AlphaFoldDB" id="A0A511T618"/>
<dbReference type="RefSeq" id="WP_046712745.1">
    <property type="nucleotide sequence ID" value="NZ_BJXR01000030.1"/>
</dbReference>
<name>A0A511T618_MYXFU</name>
<dbReference type="OrthoDB" id="5507338at2"/>
<dbReference type="STRING" id="1334629.MFUL124B02_15755"/>
<dbReference type="Proteomes" id="UP000183760">
    <property type="component" value="Unassembled WGS sequence"/>
</dbReference>
<dbReference type="Proteomes" id="UP000321514">
    <property type="component" value="Unassembled WGS sequence"/>
</dbReference>
<dbReference type="EMBL" id="BJXR01000030">
    <property type="protein sequence ID" value="GEN08778.1"/>
    <property type="molecule type" value="Genomic_DNA"/>
</dbReference>
<reference evidence="3 4" key="1">
    <citation type="submission" date="2016-10" db="EMBL/GenBank/DDBJ databases">
        <authorList>
            <person name="Varghese N."/>
            <person name="Submissions S."/>
        </authorList>
    </citation>
    <scope>NUCLEOTIDE SEQUENCE [LARGE SCALE GENOMIC DNA]</scope>
    <source>
        <strain evidence="3 4">DSM 16525</strain>
    </source>
</reference>
<feature type="signal peptide" evidence="1">
    <location>
        <begin position="1"/>
        <end position="20"/>
    </location>
</feature>